<name>A0ABV0MAQ2_9HYPH</name>
<keyword evidence="3" id="KW-1185">Reference proteome</keyword>
<organism evidence="2 3">
    <name type="scientific">Neorhizobium phenanthreniclasticum</name>
    <dbReference type="NCBI Taxonomy" id="3157917"/>
    <lineage>
        <taxon>Bacteria</taxon>
        <taxon>Pseudomonadati</taxon>
        <taxon>Pseudomonadota</taxon>
        <taxon>Alphaproteobacteria</taxon>
        <taxon>Hyphomicrobiales</taxon>
        <taxon>Rhizobiaceae</taxon>
        <taxon>Rhizobium/Agrobacterium group</taxon>
        <taxon>Neorhizobium</taxon>
    </lineage>
</organism>
<proteinExistence type="predicted"/>
<sequence>MSDSHALLRDNLYRAYRGSIPFNEWMGARYRRAGPESAEVFVPWRQSLCDDSGRISEGMLAAIADMAAGQGAMGISGWRVQAATSSLVYSKTGDLPSGQGVVAHVRPVFHDADTMLVDIALHPQDMPELAIRRARARMVIVRRLDPGDPFDPPVSADHPDGFSAFSEVLGATVSVKEDEIEVVVPARKFYMGNSNRSALHGGLVCSVLFEGSERLLAQDGRRAELLDSTTEFLESARETEMIVQARIRRAGRRLAFFEARLVQDIAGHGRTRIAQMNATMTFQQE</sequence>
<dbReference type="InterPro" id="IPR049449">
    <property type="entry name" value="TesB_ACOT8-like_N"/>
</dbReference>
<accession>A0ABV0MAQ2</accession>
<dbReference type="Proteomes" id="UP001496627">
    <property type="component" value="Unassembled WGS sequence"/>
</dbReference>
<evidence type="ECO:0000313" key="3">
    <source>
        <dbReference type="Proteomes" id="UP001496627"/>
    </source>
</evidence>
<dbReference type="InterPro" id="IPR029069">
    <property type="entry name" value="HotDog_dom_sf"/>
</dbReference>
<evidence type="ECO:0000259" key="1">
    <source>
        <dbReference type="Pfam" id="PF13622"/>
    </source>
</evidence>
<reference evidence="2 3" key="1">
    <citation type="submission" date="2024-05" db="EMBL/GenBank/DDBJ databases">
        <title>Neorhizobium sp. Rsf11, a plant growth promoting and heavy metal resistant PAH-degrader.</title>
        <authorList>
            <person name="Golubev S.N."/>
            <person name="Muratova A.Y."/>
            <person name="Markelova M.I."/>
        </authorList>
    </citation>
    <scope>NUCLEOTIDE SEQUENCE [LARGE SCALE GENOMIC DNA]</scope>
    <source>
        <strain evidence="2 3">Rsf11</strain>
    </source>
</reference>
<dbReference type="Pfam" id="PF13622">
    <property type="entry name" value="4HBT_3"/>
    <property type="match status" value="1"/>
</dbReference>
<dbReference type="RefSeq" id="WP_210057202.1">
    <property type="nucleotide sequence ID" value="NZ_JBEAAL010000030.1"/>
</dbReference>
<protein>
    <submittedName>
        <fullName evidence="2">Acyl-CoA thioesterase domain-containing protein</fullName>
    </submittedName>
</protein>
<evidence type="ECO:0000313" key="2">
    <source>
        <dbReference type="EMBL" id="MEQ1408764.1"/>
    </source>
</evidence>
<dbReference type="Gene3D" id="3.10.129.10">
    <property type="entry name" value="Hotdog Thioesterase"/>
    <property type="match status" value="2"/>
</dbReference>
<comment type="caution">
    <text evidence="2">The sequence shown here is derived from an EMBL/GenBank/DDBJ whole genome shotgun (WGS) entry which is preliminary data.</text>
</comment>
<gene>
    <name evidence="2" type="ORF">ABK249_27915</name>
</gene>
<dbReference type="SUPFAM" id="SSF54637">
    <property type="entry name" value="Thioesterase/thiol ester dehydrase-isomerase"/>
    <property type="match status" value="2"/>
</dbReference>
<dbReference type="EMBL" id="JBEAAL010000030">
    <property type="protein sequence ID" value="MEQ1408764.1"/>
    <property type="molecule type" value="Genomic_DNA"/>
</dbReference>
<feature type="domain" description="Acyl-CoA thioesterase-like N-terminal HotDog" evidence="1">
    <location>
        <begin position="198"/>
        <end position="281"/>
    </location>
</feature>